<keyword evidence="1" id="KW-1133">Transmembrane helix</keyword>
<feature type="transmembrane region" description="Helical" evidence="1">
    <location>
        <begin position="128"/>
        <end position="146"/>
    </location>
</feature>
<evidence type="ECO:0000313" key="2">
    <source>
        <dbReference type="EMBL" id="RGR71891.1"/>
    </source>
</evidence>
<proteinExistence type="predicted"/>
<organism evidence="2 3">
    <name type="scientific">Holdemania filiformis</name>
    <dbReference type="NCBI Taxonomy" id="61171"/>
    <lineage>
        <taxon>Bacteria</taxon>
        <taxon>Bacillati</taxon>
        <taxon>Bacillota</taxon>
        <taxon>Erysipelotrichia</taxon>
        <taxon>Erysipelotrichales</taxon>
        <taxon>Erysipelotrichaceae</taxon>
        <taxon>Holdemania</taxon>
    </lineage>
</organism>
<feature type="transmembrane region" description="Helical" evidence="1">
    <location>
        <begin position="152"/>
        <end position="170"/>
    </location>
</feature>
<dbReference type="InterPro" id="IPR004704">
    <property type="entry name" value="PTS_IID_man"/>
</dbReference>
<keyword evidence="1" id="KW-0812">Transmembrane</keyword>
<evidence type="ECO:0000313" key="3">
    <source>
        <dbReference type="Proteomes" id="UP000284178"/>
    </source>
</evidence>
<dbReference type="PANTHER" id="PTHR32502">
    <property type="entry name" value="N-ACETYLGALACTOSAMINE PERMEASE II COMPONENT-RELATED"/>
    <property type="match status" value="1"/>
</dbReference>
<dbReference type="EMBL" id="QRUP01000017">
    <property type="protein sequence ID" value="RGR71891.1"/>
    <property type="molecule type" value="Genomic_DNA"/>
</dbReference>
<dbReference type="GO" id="GO:0009401">
    <property type="term" value="P:phosphoenolpyruvate-dependent sugar phosphotransferase system"/>
    <property type="evidence" value="ECO:0007669"/>
    <property type="project" value="InterPro"/>
</dbReference>
<feature type="transmembrane region" description="Helical" evidence="1">
    <location>
        <begin position="265"/>
        <end position="281"/>
    </location>
</feature>
<evidence type="ECO:0000256" key="1">
    <source>
        <dbReference type="SAM" id="Phobius"/>
    </source>
</evidence>
<accession>A0A412FUQ7</accession>
<dbReference type="Pfam" id="PF03613">
    <property type="entry name" value="EIID-AGA"/>
    <property type="match status" value="1"/>
</dbReference>
<dbReference type="PANTHER" id="PTHR32502:SF23">
    <property type="entry name" value="TRANSPORT PROTEIN, PTS SYSTEM"/>
    <property type="match status" value="1"/>
</dbReference>
<dbReference type="InterPro" id="IPR050303">
    <property type="entry name" value="GatZ_KbaZ_carbometab"/>
</dbReference>
<keyword evidence="1" id="KW-0472">Membrane</keyword>
<sequence length="282" mass="30885">MLRKGMISMNKAPKLTPEERKMLNKSFYFSLGTNMASSKVSQQSKCFAMAMAPGLEMFYDDPEDRRKAFYRHAGEFFNTHQVFLGLLVGISLAMEKQQAEHPEDDITETISTLKASLMGPTAGIGDSFFFNCYRVIIAGLCIGLSANGSLLGVILFVLLYGCMLLVYKYIFLTAGYRYGTSLITEAFERGIVPLITEAAGILGAIMVGALIAQNVSIKIALQPVIGGATIDFQGMLDSIMPGLLSLLLWGWSFSRVQKGWSPTKLIFMIMGGCVILAFFGIL</sequence>
<dbReference type="Proteomes" id="UP000284178">
    <property type="component" value="Unassembled WGS sequence"/>
</dbReference>
<dbReference type="AlphaFoldDB" id="A0A412FUQ7"/>
<protein>
    <submittedName>
        <fullName evidence="2">PTS system mannose/fructose/sorbose family transporter subunit IID</fullName>
    </submittedName>
</protein>
<feature type="transmembrane region" description="Helical" evidence="1">
    <location>
        <begin position="232"/>
        <end position="253"/>
    </location>
</feature>
<keyword evidence="3" id="KW-1185">Reference proteome</keyword>
<gene>
    <name evidence="2" type="ORF">DWY25_12835</name>
</gene>
<reference evidence="2 3" key="1">
    <citation type="submission" date="2018-08" db="EMBL/GenBank/DDBJ databases">
        <title>A genome reference for cultivated species of the human gut microbiota.</title>
        <authorList>
            <person name="Zou Y."/>
            <person name="Xue W."/>
            <person name="Luo G."/>
        </authorList>
    </citation>
    <scope>NUCLEOTIDE SEQUENCE [LARGE SCALE GENOMIC DNA]</scope>
    <source>
        <strain evidence="2 3">AF24-29</strain>
    </source>
</reference>
<feature type="transmembrane region" description="Helical" evidence="1">
    <location>
        <begin position="191"/>
        <end position="212"/>
    </location>
</feature>
<comment type="caution">
    <text evidence="2">The sequence shown here is derived from an EMBL/GenBank/DDBJ whole genome shotgun (WGS) entry which is preliminary data.</text>
</comment>
<dbReference type="GO" id="GO:0005886">
    <property type="term" value="C:plasma membrane"/>
    <property type="evidence" value="ECO:0007669"/>
    <property type="project" value="TreeGrafter"/>
</dbReference>
<name>A0A412FUQ7_9FIRM</name>
<dbReference type="PROSITE" id="PS51108">
    <property type="entry name" value="PTS_EIID"/>
    <property type="match status" value="1"/>
</dbReference>